<accession>A0A366E0V6</accession>
<gene>
    <name evidence="6" type="ORF">DFR74_10117</name>
</gene>
<feature type="domain" description="Nudix hydrolase" evidence="5">
    <location>
        <begin position="42"/>
        <end position="171"/>
    </location>
</feature>
<evidence type="ECO:0000256" key="2">
    <source>
        <dbReference type="ARBA" id="ARBA00005582"/>
    </source>
</evidence>
<dbReference type="InterPro" id="IPR020084">
    <property type="entry name" value="NUDIX_hydrolase_CS"/>
</dbReference>
<dbReference type="SUPFAM" id="SSF55811">
    <property type="entry name" value="Nudix"/>
    <property type="match status" value="1"/>
</dbReference>
<name>A0A366E0V6_9NOCA</name>
<evidence type="ECO:0000313" key="6">
    <source>
        <dbReference type="EMBL" id="RBO96006.1"/>
    </source>
</evidence>
<dbReference type="Pfam" id="PF00293">
    <property type="entry name" value="NUDIX"/>
    <property type="match status" value="1"/>
</dbReference>
<protein>
    <submittedName>
        <fullName evidence="6">ADP-ribose pyrophosphatase YjhB (NUDIX family)</fullName>
    </submittedName>
</protein>
<dbReference type="CDD" id="cd02883">
    <property type="entry name" value="NUDIX_Hydrolase"/>
    <property type="match status" value="1"/>
</dbReference>
<dbReference type="AlphaFoldDB" id="A0A366E0V6"/>
<dbReference type="PRINTS" id="PR00502">
    <property type="entry name" value="NUDIXFAMILY"/>
</dbReference>
<comment type="cofactor">
    <cofactor evidence="1">
        <name>Mg(2+)</name>
        <dbReference type="ChEBI" id="CHEBI:18420"/>
    </cofactor>
</comment>
<organism evidence="6 7">
    <name type="scientific">Nocardia puris</name>
    <dbReference type="NCBI Taxonomy" id="208602"/>
    <lineage>
        <taxon>Bacteria</taxon>
        <taxon>Bacillati</taxon>
        <taxon>Actinomycetota</taxon>
        <taxon>Actinomycetes</taxon>
        <taxon>Mycobacteriales</taxon>
        <taxon>Nocardiaceae</taxon>
        <taxon>Nocardia</taxon>
    </lineage>
</organism>
<keyword evidence="7" id="KW-1185">Reference proteome</keyword>
<comment type="caution">
    <text evidence="6">The sequence shown here is derived from an EMBL/GenBank/DDBJ whole genome shotgun (WGS) entry which is preliminary data.</text>
</comment>
<keyword evidence="3 4" id="KW-0378">Hydrolase</keyword>
<evidence type="ECO:0000259" key="5">
    <source>
        <dbReference type="PROSITE" id="PS51462"/>
    </source>
</evidence>
<dbReference type="InterPro" id="IPR000086">
    <property type="entry name" value="NUDIX_hydrolase_dom"/>
</dbReference>
<evidence type="ECO:0000256" key="3">
    <source>
        <dbReference type="ARBA" id="ARBA00022801"/>
    </source>
</evidence>
<dbReference type="PANTHER" id="PTHR43046">
    <property type="entry name" value="GDP-MANNOSE MANNOSYL HYDROLASE"/>
    <property type="match status" value="1"/>
</dbReference>
<sequence length="197" mass="20972">MASPPRTDVHSDRTVYEASPWLRVSLHDITTPDGVARTHHAVRLNTVACTVVVDDHGRALLLHRHRWIVGALGFEAPGGIVEPGEAPEVCARRELLEETGFDVGSLELVAVLEPMPGLVQTPHHIFIGRAPRQVAAPSDGEEAADLVWVPLTETCELLAAGQLLGTATAVGMLAALPAAAQLPHAPREQVVTVTQTP</sequence>
<comment type="similarity">
    <text evidence="2 4">Belongs to the Nudix hydrolase family.</text>
</comment>
<dbReference type="Gene3D" id="3.90.79.10">
    <property type="entry name" value="Nucleoside Triphosphate Pyrophosphohydrolase"/>
    <property type="match status" value="1"/>
</dbReference>
<dbReference type="PROSITE" id="PS51462">
    <property type="entry name" value="NUDIX"/>
    <property type="match status" value="1"/>
</dbReference>
<reference evidence="6 7" key="1">
    <citation type="submission" date="2018-06" db="EMBL/GenBank/DDBJ databases">
        <title>Genomic Encyclopedia of Type Strains, Phase IV (KMG-IV): sequencing the most valuable type-strain genomes for metagenomic binning, comparative biology and taxonomic classification.</title>
        <authorList>
            <person name="Goeker M."/>
        </authorList>
    </citation>
    <scope>NUCLEOTIDE SEQUENCE [LARGE SCALE GENOMIC DNA]</scope>
    <source>
        <strain evidence="6 7">DSM 44599</strain>
    </source>
</reference>
<dbReference type="STRING" id="1210090.GCA_001613185_04271"/>
<dbReference type="PANTHER" id="PTHR43046:SF14">
    <property type="entry name" value="MUTT_NUDIX FAMILY PROTEIN"/>
    <property type="match status" value="1"/>
</dbReference>
<dbReference type="OrthoDB" id="9814308at2"/>
<dbReference type="InterPro" id="IPR015797">
    <property type="entry name" value="NUDIX_hydrolase-like_dom_sf"/>
</dbReference>
<evidence type="ECO:0000256" key="1">
    <source>
        <dbReference type="ARBA" id="ARBA00001946"/>
    </source>
</evidence>
<proteinExistence type="inferred from homology"/>
<dbReference type="PROSITE" id="PS00893">
    <property type="entry name" value="NUDIX_BOX"/>
    <property type="match status" value="1"/>
</dbReference>
<dbReference type="Proteomes" id="UP000252586">
    <property type="component" value="Unassembled WGS sequence"/>
</dbReference>
<evidence type="ECO:0000313" key="7">
    <source>
        <dbReference type="Proteomes" id="UP000252586"/>
    </source>
</evidence>
<evidence type="ECO:0000256" key="4">
    <source>
        <dbReference type="RuleBase" id="RU003476"/>
    </source>
</evidence>
<dbReference type="InterPro" id="IPR020476">
    <property type="entry name" value="Nudix_hydrolase"/>
</dbReference>
<dbReference type="GO" id="GO:0016787">
    <property type="term" value="F:hydrolase activity"/>
    <property type="evidence" value="ECO:0007669"/>
    <property type="project" value="UniProtKB-KW"/>
</dbReference>
<dbReference type="RefSeq" id="WP_067510974.1">
    <property type="nucleotide sequence ID" value="NZ_QNRE01000001.1"/>
</dbReference>
<dbReference type="EMBL" id="QNRE01000001">
    <property type="protein sequence ID" value="RBO96006.1"/>
    <property type="molecule type" value="Genomic_DNA"/>
</dbReference>